<evidence type="ECO:0000256" key="3">
    <source>
        <dbReference type="ARBA" id="ARBA00023157"/>
    </source>
</evidence>
<keyword evidence="2" id="KW-0186">Copper</keyword>
<dbReference type="InterPro" id="IPR008972">
    <property type="entry name" value="Cupredoxin"/>
</dbReference>
<evidence type="ECO:0000256" key="5">
    <source>
        <dbReference type="SAM" id="MobiDB-lite"/>
    </source>
</evidence>
<evidence type="ECO:0000313" key="9">
    <source>
        <dbReference type="Proteomes" id="UP000327013"/>
    </source>
</evidence>
<evidence type="ECO:0000256" key="4">
    <source>
        <dbReference type="ARBA" id="ARBA00023180"/>
    </source>
</evidence>
<evidence type="ECO:0000256" key="1">
    <source>
        <dbReference type="ARBA" id="ARBA00022723"/>
    </source>
</evidence>
<feature type="domain" description="Phytocyanin" evidence="7">
    <location>
        <begin position="26"/>
        <end position="130"/>
    </location>
</feature>
<feature type="chain" id="PRO_5024328995" description="Phytocyanin domain-containing protein" evidence="6">
    <location>
        <begin position="25"/>
        <end position="211"/>
    </location>
</feature>
<dbReference type="GO" id="GO:0046872">
    <property type="term" value="F:metal ion binding"/>
    <property type="evidence" value="ECO:0007669"/>
    <property type="project" value="UniProtKB-KW"/>
</dbReference>
<dbReference type="InterPro" id="IPR028871">
    <property type="entry name" value="BlueCu_1_BS"/>
</dbReference>
<dbReference type="Proteomes" id="UP000327013">
    <property type="component" value="Chromosome 1"/>
</dbReference>
<dbReference type="InterPro" id="IPR039391">
    <property type="entry name" value="Phytocyanin-like"/>
</dbReference>
<evidence type="ECO:0000259" key="7">
    <source>
        <dbReference type="PROSITE" id="PS51485"/>
    </source>
</evidence>
<organism evidence="8 9">
    <name type="scientific">Carpinus fangiana</name>
    <dbReference type="NCBI Taxonomy" id="176857"/>
    <lineage>
        <taxon>Eukaryota</taxon>
        <taxon>Viridiplantae</taxon>
        <taxon>Streptophyta</taxon>
        <taxon>Embryophyta</taxon>
        <taxon>Tracheophyta</taxon>
        <taxon>Spermatophyta</taxon>
        <taxon>Magnoliopsida</taxon>
        <taxon>eudicotyledons</taxon>
        <taxon>Gunneridae</taxon>
        <taxon>Pentapetalae</taxon>
        <taxon>rosids</taxon>
        <taxon>fabids</taxon>
        <taxon>Fagales</taxon>
        <taxon>Betulaceae</taxon>
        <taxon>Carpinus</taxon>
    </lineage>
</organism>
<dbReference type="PANTHER" id="PTHR33021">
    <property type="entry name" value="BLUE COPPER PROTEIN"/>
    <property type="match status" value="1"/>
</dbReference>
<dbReference type="Gene3D" id="2.60.40.420">
    <property type="entry name" value="Cupredoxins - blue copper proteins"/>
    <property type="match status" value="1"/>
</dbReference>
<evidence type="ECO:0000256" key="2">
    <source>
        <dbReference type="ARBA" id="ARBA00023008"/>
    </source>
</evidence>
<reference evidence="8 9" key="1">
    <citation type="submission" date="2019-06" db="EMBL/GenBank/DDBJ databases">
        <title>A chromosomal-level reference genome of Carpinus fangiana (Coryloideae, Betulaceae).</title>
        <authorList>
            <person name="Yang X."/>
            <person name="Wang Z."/>
            <person name="Zhang L."/>
            <person name="Hao G."/>
            <person name="Liu J."/>
            <person name="Yang Y."/>
        </authorList>
    </citation>
    <scope>NUCLEOTIDE SEQUENCE [LARGE SCALE GENOMIC DNA]</scope>
    <source>
        <strain evidence="8">Cfa_2016G</strain>
        <tissue evidence="8">Leaf</tissue>
    </source>
</reference>
<evidence type="ECO:0000313" key="8">
    <source>
        <dbReference type="EMBL" id="KAE7997321.1"/>
    </source>
</evidence>
<keyword evidence="1" id="KW-0479">Metal-binding</keyword>
<dbReference type="Pfam" id="PF02298">
    <property type="entry name" value="Cu_bind_like"/>
    <property type="match status" value="1"/>
</dbReference>
<evidence type="ECO:0000256" key="6">
    <source>
        <dbReference type="SAM" id="SignalP"/>
    </source>
</evidence>
<dbReference type="GO" id="GO:0009055">
    <property type="term" value="F:electron transfer activity"/>
    <property type="evidence" value="ECO:0007669"/>
    <property type="project" value="InterPro"/>
</dbReference>
<feature type="compositionally biased region" description="Pro residues" evidence="5">
    <location>
        <begin position="138"/>
        <end position="151"/>
    </location>
</feature>
<keyword evidence="9" id="KW-1185">Reference proteome</keyword>
<feature type="region of interest" description="Disordered" evidence="5">
    <location>
        <begin position="129"/>
        <end position="192"/>
    </location>
</feature>
<dbReference type="PANTHER" id="PTHR33021:SF189">
    <property type="entry name" value="CUCUMBER PEELING CUPREDOXIN-LIKE"/>
    <property type="match status" value="1"/>
</dbReference>
<dbReference type="InterPro" id="IPR003245">
    <property type="entry name" value="Phytocyanin_dom"/>
</dbReference>
<keyword evidence="4" id="KW-0325">Glycoprotein</keyword>
<gene>
    <name evidence="8" type="ORF">FH972_001966</name>
</gene>
<proteinExistence type="predicted"/>
<keyword evidence="3" id="KW-1015">Disulfide bond</keyword>
<feature type="compositionally biased region" description="Low complexity" evidence="5">
    <location>
        <begin position="177"/>
        <end position="192"/>
    </location>
</feature>
<dbReference type="GO" id="GO:0005886">
    <property type="term" value="C:plasma membrane"/>
    <property type="evidence" value="ECO:0007669"/>
    <property type="project" value="TreeGrafter"/>
</dbReference>
<feature type="signal peptide" evidence="6">
    <location>
        <begin position="1"/>
        <end position="24"/>
    </location>
</feature>
<feature type="compositionally biased region" description="Low complexity" evidence="5">
    <location>
        <begin position="152"/>
        <end position="166"/>
    </location>
</feature>
<sequence>MEKFISFVVVLGVAAAVLLQCAAAQTVHVVGDSSGWVVPQGGAATYQTWADNNKFVVGDILTFNFATGEHDVVQVPKESFDSCTSANPIGQTITTGPANITLSDAGNHYYICTVGQHCQFGQKLAITVSGSPGAAPTPTGPPSTQTPPTTPSPTSGTSPADCTPTPTSSPAPSPKADGPTGQTTTPPDSSSSGVFASLLVSLLPIAAAFFF</sequence>
<dbReference type="AlphaFoldDB" id="A0A5N6QFS6"/>
<dbReference type="OrthoDB" id="5421909at2759"/>
<name>A0A5N6QFS6_9ROSI</name>
<keyword evidence="6" id="KW-0732">Signal</keyword>
<dbReference type="FunFam" id="2.60.40.420:FF:000034">
    <property type="entry name" value="Cupredoxin superfamily protein"/>
    <property type="match status" value="1"/>
</dbReference>
<accession>A0A5N6QFS6</accession>
<dbReference type="PROSITE" id="PS00196">
    <property type="entry name" value="COPPER_BLUE"/>
    <property type="match status" value="1"/>
</dbReference>
<dbReference type="PROSITE" id="PS51485">
    <property type="entry name" value="PHYTOCYANIN"/>
    <property type="match status" value="1"/>
</dbReference>
<protein>
    <recommendedName>
        <fullName evidence="7">Phytocyanin domain-containing protein</fullName>
    </recommendedName>
</protein>
<dbReference type="EMBL" id="CM017321">
    <property type="protein sequence ID" value="KAE7997321.1"/>
    <property type="molecule type" value="Genomic_DNA"/>
</dbReference>
<dbReference type="SUPFAM" id="SSF49503">
    <property type="entry name" value="Cupredoxins"/>
    <property type="match status" value="1"/>
</dbReference>